<reference evidence="12" key="1">
    <citation type="journal article" date="2014" name="PLoS ONE">
        <title>Transcriptome-Based Identification of ABC Transporters in the Western Tarnished Plant Bug Lygus hesperus.</title>
        <authorList>
            <person name="Hull J.J."/>
            <person name="Chaney K."/>
            <person name="Geib S.M."/>
            <person name="Fabrick J.A."/>
            <person name="Brent C.S."/>
            <person name="Walsh D."/>
            <person name="Lavine L.C."/>
        </authorList>
    </citation>
    <scope>NUCLEOTIDE SEQUENCE</scope>
</reference>
<evidence type="ECO:0000256" key="2">
    <source>
        <dbReference type="ARBA" id="ARBA00004457"/>
    </source>
</evidence>
<evidence type="ECO:0000256" key="1">
    <source>
        <dbReference type="ARBA" id="ARBA00004257"/>
    </source>
</evidence>
<dbReference type="PANTHER" id="PTHR10984:SF25">
    <property type="entry name" value="ENDOPLASMIC RETICULUM-GOLGI INTERMEDIATE COMPARTMENT PROTEIN 3"/>
    <property type="match status" value="1"/>
</dbReference>
<dbReference type="InterPro" id="IPR045888">
    <property type="entry name" value="Erv"/>
</dbReference>
<evidence type="ECO:0000256" key="6">
    <source>
        <dbReference type="ARBA" id="ARBA00023136"/>
    </source>
</evidence>
<feature type="transmembrane region" description="Helical" evidence="9">
    <location>
        <begin position="26"/>
        <end position="45"/>
    </location>
</feature>
<dbReference type="InterPro" id="IPR039542">
    <property type="entry name" value="Erv_N"/>
</dbReference>
<evidence type="ECO:0000313" key="12">
    <source>
        <dbReference type="EMBL" id="JAG09084.1"/>
    </source>
</evidence>
<dbReference type="EMBL" id="GBRD01009702">
    <property type="protein sequence ID" value="JAG56122.1"/>
    <property type="molecule type" value="Transcribed_RNA"/>
</dbReference>
<name>A0A0A9WMV2_LYGHE</name>
<dbReference type="AlphaFoldDB" id="A0A0A9WMV2"/>
<evidence type="ECO:0000256" key="5">
    <source>
        <dbReference type="ARBA" id="ARBA00022989"/>
    </source>
</evidence>
<accession>A0A0A9WMV2</accession>
<protein>
    <recommendedName>
        <fullName evidence="7">Endoplasmic reticulum-Golgi intermediate compartment protein 3</fullName>
    </recommendedName>
</protein>
<dbReference type="GO" id="GO:0005789">
    <property type="term" value="C:endoplasmic reticulum membrane"/>
    <property type="evidence" value="ECO:0007669"/>
    <property type="project" value="TreeGrafter"/>
</dbReference>
<dbReference type="GO" id="GO:0006888">
    <property type="term" value="P:endoplasmic reticulum to Golgi vesicle-mediated transport"/>
    <property type="evidence" value="ECO:0007669"/>
    <property type="project" value="TreeGrafter"/>
</dbReference>
<evidence type="ECO:0000313" key="14">
    <source>
        <dbReference type="EMBL" id="JAG56121.1"/>
    </source>
</evidence>
<keyword evidence="6 9" id="KW-0472">Membrane</keyword>
<evidence type="ECO:0000313" key="13">
    <source>
        <dbReference type="EMBL" id="JAG09087.1"/>
    </source>
</evidence>
<feature type="domain" description="Endoplasmic reticulum vesicle transporter N-terminal" evidence="11">
    <location>
        <begin position="8"/>
        <end position="98"/>
    </location>
</feature>
<evidence type="ECO:0000256" key="7">
    <source>
        <dbReference type="ARBA" id="ARBA00040493"/>
    </source>
</evidence>
<dbReference type="GO" id="GO:0000139">
    <property type="term" value="C:Golgi membrane"/>
    <property type="evidence" value="ECO:0007669"/>
    <property type="project" value="TreeGrafter"/>
</dbReference>
<evidence type="ECO:0000259" key="11">
    <source>
        <dbReference type="Pfam" id="PF13850"/>
    </source>
</evidence>
<feature type="transmembrane region" description="Helical" evidence="9">
    <location>
        <begin position="357"/>
        <end position="379"/>
    </location>
</feature>
<dbReference type="PANTHER" id="PTHR10984">
    <property type="entry name" value="ENDOPLASMIC RETICULUM-GOLGI INTERMEDIATE COMPARTMENT PROTEIN"/>
    <property type="match status" value="1"/>
</dbReference>
<evidence type="ECO:0000259" key="10">
    <source>
        <dbReference type="Pfam" id="PF07970"/>
    </source>
</evidence>
<evidence type="ECO:0000256" key="3">
    <source>
        <dbReference type="ARBA" id="ARBA00005648"/>
    </source>
</evidence>
<reference evidence="12" key="2">
    <citation type="submission" date="2014-07" db="EMBL/GenBank/DDBJ databases">
        <authorList>
            <person name="Hull J."/>
        </authorList>
    </citation>
    <scope>NUCLEOTIDE SEQUENCE</scope>
</reference>
<feature type="region of interest" description="Disordered" evidence="8">
    <location>
        <begin position="117"/>
        <end position="136"/>
    </location>
</feature>
<feature type="compositionally biased region" description="Basic and acidic residues" evidence="8">
    <location>
        <begin position="117"/>
        <end position="127"/>
    </location>
</feature>
<dbReference type="GO" id="GO:0006890">
    <property type="term" value="P:retrograde vesicle-mediated transport, Golgi to endoplasmic reticulum"/>
    <property type="evidence" value="ECO:0007669"/>
    <property type="project" value="TreeGrafter"/>
</dbReference>
<dbReference type="Pfam" id="PF13850">
    <property type="entry name" value="ERGIC_N"/>
    <property type="match status" value="1"/>
</dbReference>
<dbReference type="EMBL" id="GBRD01009703">
    <property type="protein sequence ID" value="JAG56121.1"/>
    <property type="molecule type" value="Transcribed_RNA"/>
</dbReference>
<evidence type="ECO:0000256" key="4">
    <source>
        <dbReference type="ARBA" id="ARBA00022692"/>
    </source>
</evidence>
<evidence type="ECO:0000256" key="9">
    <source>
        <dbReference type="SAM" id="Phobius"/>
    </source>
</evidence>
<comment type="similarity">
    <text evidence="3">Belongs to the ERGIC family.</text>
</comment>
<dbReference type="GO" id="GO:0033116">
    <property type="term" value="C:endoplasmic reticulum-Golgi intermediate compartment membrane"/>
    <property type="evidence" value="ECO:0007669"/>
    <property type="project" value="UniProtKB-SubCell"/>
</dbReference>
<proteinExistence type="inferred from homology"/>
<sequence length="395" mass="44712">MKLQFEKLKDFDAYYKPIEDYHERTFIGGTVSILCWLTILFLTSLRCYEFFTVKEVTQSIFVDSSRNPKLRINLDIIIPRISCDYVVLDAMDSSGEEHLKIDHNMYKRRLDKDLKPIEDPKKEDVGSRKTAKTEAPSAETAVEKCGSCYGAEDANNLEKLNITCCNTCEEVKEAYRRRKWHIQETKIEQCKSSATAKQIQRAFEEGCQIYGYIEVNRVSGSFHVAPGESFSLNHVHVHDVQPFSSSQFNTSHIIRHLSFGESKVTDLTGRILNPLDGSSSYAHEGATMFNYYIKIVPTMMVGDNGAVFHTNQFSVTKHEKVVTPASGESGMPGVFFSYELSAMMVKIVTKSVPLTHLITDLCSIIGGVWIFAMFIDSVFYRSSQFLNKIELGKAS</sequence>
<evidence type="ECO:0000256" key="8">
    <source>
        <dbReference type="SAM" id="MobiDB-lite"/>
    </source>
</evidence>
<dbReference type="InterPro" id="IPR012936">
    <property type="entry name" value="Erv_C"/>
</dbReference>
<dbReference type="GO" id="GO:0030134">
    <property type="term" value="C:COPII-coated ER to Golgi transport vesicle"/>
    <property type="evidence" value="ECO:0007669"/>
    <property type="project" value="TreeGrafter"/>
</dbReference>
<dbReference type="Pfam" id="PF07970">
    <property type="entry name" value="COPIIcoated_ERV"/>
    <property type="match status" value="1"/>
</dbReference>
<dbReference type="EMBL" id="GBHO01034517">
    <property type="protein sequence ID" value="JAG09087.1"/>
    <property type="molecule type" value="Transcribed_RNA"/>
</dbReference>
<dbReference type="EMBL" id="GBHO01034520">
    <property type="protein sequence ID" value="JAG09084.1"/>
    <property type="molecule type" value="Transcribed_RNA"/>
</dbReference>
<feature type="domain" description="Endoplasmic reticulum vesicle transporter C-terminal" evidence="10">
    <location>
        <begin position="148"/>
        <end position="376"/>
    </location>
</feature>
<organism evidence="12">
    <name type="scientific">Lygus hesperus</name>
    <name type="common">Western plant bug</name>
    <dbReference type="NCBI Taxonomy" id="30085"/>
    <lineage>
        <taxon>Eukaryota</taxon>
        <taxon>Metazoa</taxon>
        <taxon>Ecdysozoa</taxon>
        <taxon>Arthropoda</taxon>
        <taxon>Hexapoda</taxon>
        <taxon>Insecta</taxon>
        <taxon>Pterygota</taxon>
        <taxon>Neoptera</taxon>
        <taxon>Paraneoptera</taxon>
        <taxon>Hemiptera</taxon>
        <taxon>Heteroptera</taxon>
        <taxon>Panheteroptera</taxon>
        <taxon>Cimicomorpha</taxon>
        <taxon>Miridae</taxon>
        <taxon>Mirini</taxon>
        <taxon>Lygus</taxon>
    </lineage>
</organism>
<reference evidence="14" key="3">
    <citation type="submission" date="2014-09" db="EMBL/GenBank/DDBJ databases">
        <authorList>
            <person name="Magalhaes I.L.F."/>
            <person name="Oliveira U."/>
            <person name="Santos F.R."/>
            <person name="Vidigal T.H.D.A."/>
            <person name="Brescovit A.D."/>
            <person name="Santos A.J."/>
        </authorList>
    </citation>
    <scope>NUCLEOTIDE SEQUENCE</scope>
</reference>
<keyword evidence="4 9" id="KW-0812">Transmembrane</keyword>
<gene>
    <name evidence="12" type="primary">ergic3_5</name>
    <name evidence="13" type="synonym">ergic3_7</name>
    <name evidence="12" type="ORF">CM83_45680</name>
    <name evidence="13" type="ORF">CM83_45684</name>
</gene>
<comment type="subcellular location">
    <subcellularLocation>
        <location evidence="2">Endoplasmic reticulum-Golgi intermediate compartment membrane</location>
        <topology evidence="2">Multi-pass membrane protein</topology>
    </subcellularLocation>
    <subcellularLocation>
        <location evidence="1">Golgi apparatus</location>
        <location evidence="1">cis-Golgi network membrane</location>
        <topology evidence="1">Multi-pass membrane protein</topology>
    </subcellularLocation>
</comment>
<keyword evidence="5 9" id="KW-1133">Transmembrane helix</keyword>